<evidence type="ECO:0000313" key="7">
    <source>
        <dbReference type="EMBL" id="QEE29113.1"/>
    </source>
</evidence>
<accession>A0A5B9EAD7</accession>
<keyword evidence="3 5" id="KW-0732">Signal</keyword>
<dbReference type="PANTHER" id="PTHR34820:SF4">
    <property type="entry name" value="INNER MEMBRANE PROTEIN YEBZ"/>
    <property type="match status" value="1"/>
</dbReference>
<dbReference type="InterPro" id="IPR014756">
    <property type="entry name" value="Ig_E-set"/>
</dbReference>
<evidence type="ECO:0000256" key="2">
    <source>
        <dbReference type="ARBA" id="ARBA00022723"/>
    </source>
</evidence>
<evidence type="ECO:0000256" key="1">
    <source>
        <dbReference type="ARBA" id="ARBA00004196"/>
    </source>
</evidence>
<dbReference type="InterPro" id="IPR007348">
    <property type="entry name" value="CopC_dom"/>
</dbReference>
<dbReference type="GO" id="GO:0030313">
    <property type="term" value="C:cell envelope"/>
    <property type="evidence" value="ECO:0007669"/>
    <property type="project" value="UniProtKB-SubCell"/>
</dbReference>
<dbReference type="GO" id="GO:0005507">
    <property type="term" value="F:copper ion binding"/>
    <property type="evidence" value="ECO:0007669"/>
    <property type="project" value="InterPro"/>
</dbReference>
<organism evidence="7 8">
    <name type="scientific">Terriglobus albidus</name>
    <dbReference type="NCBI Taxonomy" id="1592106"/>
    <lineage>
        <taxon>Bacteria</taxon>
        <taxon>Pseudomonadati</taxon>
        <taxon>Acidobacteriota</taxon>
        <taxon>Terriglobia</taxon>
        <taxon>Terriglobales</taxon>
        <taxon>Acidobacteriaceae</taxon>
        <taxon>Terriglobus</taxon>
    </lineage>
</organism>
<dbReference type="KEGG" id="talb:FTW19_14570"/>
<dbReference type="GO" id="GO:0042597">
    <property type="term" value="C:periplasmic space"/>
    <property type="evidence" value="ECO:0007669"/>
    <property type="project" value="InterPro"/>
</dbReference>
<dbReference type="GO" id="GO:0005886">
    <property type="term" value="C:plasma membrane"/>
    <property type="evidence" value="ECO:0007669"/>
    <property type="project" value="TreeGrafter"/>
</dbReference>
<evidence type="ECO:0000259" key="6">
    <source>
        <dbReference type="Pfam" id="PF04234"/>
    </source>
</evidence>
<dbReference type="Proteomes" id="UP000321820">
    <property type="component" value="Chromosome"/>
</dbReference>
<evidence type="ECO:0000313" key="8">
    <source>
        <dbReference type="Proteomes" id="UP000321820"/>
    </source>
</evidence>
<protein>
    <submittedName>
        <fullName evidence="7">Copper resistance protein CopC</fullName>
    </submittedName>
</protein>
<sequence>MNLKTCVLGLAMTVTACVPVAMAHAHPKVMLPAADSAGPAPAKVVVTFSEPVEAKFSSLALTDEKGATVGTEKSAGVAGDPKTLTLEVPKLTPGDYLVHWVSVAPDGHKMQGEYKFTVK</sequence>
<gene>
    <name evidence="7" type="ORF">FTW19_14570</name>
</gene>
<dbReference type="Pfam" id="PF04234">
    <property type="entry name" value="CopC"/>
    <property type="match status" value="1"/>
</dbReference>
<dbReference type="SUPFAM" id="SSF81296">
    <property type="entry name" value="E set domains"/>
    <property type="match status" value="1"/>
</dbReference>
<reference evidence="7 8" key="1">
    <citation type="submission" date="2019-08" db="EMBL/GenBank/DDBJ databases">
        <title>Complete genome sequence of Terriglobus albidus strain ORNL.</title>
        <authorList>
            <person name="Podar M."/>
        </authorList>
    </citation>
    <scope>NUCLEOTIDE SEQUENCE [LARGE SCALE GENOMIC DNA]</scope>
    <source>
        <strain evidence="7 8">ORNL</strain>
    </source>
</reference>
<feature type="signal peptide" evidence="5">
    <location>
        <begin position="1"/>
        <end position="25"/>
    </location>
</feature>
<proteinExistence type="predicted"/>
<dbReference type="InterPro" id="IPR014755">
    <property type="entry name" value="Cu-Rt/internalin_Ig-like"/>
</dbReference>
<keyword evidence="8" id="KW-1185">Reference proteome</keyword>
<comment type="subcellular location">
    <subcellularLocation>
        <location evidence="1">Cell envelope</location>
    </subcellularLocation>
</comment>
<keyword evidence="2" id="KW-0479">Metal-binding</keyword>
<evidence type="ECO:0000256" key="5">
    <source>
        <dbReference type="SAM" id="SignalP"/>
    </source>
</evidence>
<dbReference type="EMBL" id="CP042806">
    <property type="protein sequence ID" value="QEE29113.1"/>
    <property type="molecule type" value="Genomic_DNA"/>
</dbReference>
<name>A0A5B9EAD7_9BACT</name>
<dbReference type="RefSeq" id="WP_147648312.1">
    <property type="nucleotide sequence ID" value="NZ_CP042806.1"/>
</dbReference>
<dbReference type="GO" id="GO:0046688">
    <property type="term" value="P:response to copper ion"/>
    <property type="evidence" value="ECO:0007669"/>
    <property type="project" value="InterPro"/>
</dbReference>
<evidence type="ECO:0000256" key="3">
    <source>
        <dbReference type="ARBA" id="ARBA00022729"/>
    </source>
</evidence>
<dbReference type="PANTHER" id="PTHR34820">
    <property type="entry name" value="INNER MEMBRANE PROTEIN YEBZ"/>
    <property type="match status" value="1"/>
</dbReference>
<dbReference type="Gene3D" id="2.60.40.1220">
    <property type="match status" value="1"/>
</dbReference>
<dbReference type="AlphaFoldDB" id="A0A5B9EAD7"/>
<feature type="domain" description="CopC" evidence="6">
    <location>
        <begin position="24"/>
        <end position="118"/>
    </location>
</feature>
<dbReference type="InterPro" id="IPR032694">
    <property type="entry name" value="CopC/D"/>
</dbReference>
<dbReference type="GO" id="GO:0006825">
    <property type="term" value="P:copper ion transport"/>
    <property type="evidence" value="ECO:0007669"/>
    <property type="project" value="InterPro"/>
</dbReference>
<dbReference type="PROSITE" id="PS51257">
    <property type="entry name" value="PROKAR_LIPOPROTEIN"/>
    <property type="match status" value="1"/>
</dbReference>
<keyword evidence="4" id="KW-0186">Copper</keyword>
<dbReference type="OrthoDB" id="2353937at2"/>
<feature type="chain" id="PRO_5022689431" evidence="5">
    <location>
        <begin position="26"/>
        <end position="119"/>
    </location>
</feature>
<evidence type="ECO:0000256" key="4">
    <source>
        <dbReference type="ARBA" id="ARBA00023008"/>
    </source>
</evidence>